<dbReference type="InterPro" id="IPR001611">
    <property type="entry name" value="Leu-rich_rpt"/>
</dbReference>
<dbReference type="InterPro" id="IPR051848">
    <property type="entry name" value="PGIP"/>
</dbReference>
<evidence type="ECO:0008006" key="5">
    <source>
        <dbReference type="Google" id="ProtNLM"/>
    </source>
</evidence>
<dbReference type="Proteomes" id="UP000013827">
    <property type="component" value="Unassembled WGS sequence"/>
</dbReference>
<evidence type="ECO:0000313" key="4">
    <source>
        <dbReference type="Proteomes" id="UP000013827"/>
    </source>
</evidence>
<dbReference type="PANTHER" id="PTHR48059:SF34">
    <property type="entry name" value="NON-SPECIFIC SERINE_THREONINE PROTEIN KINASE"/>
    <property type="match status" value="1"/>
</dbReference>
<dbReference type="AlphaFoldDB" id="A0A0D3KA83"/>
<organism evidence="3 4">
    <name type="scientific">Emiliania huxleyi (strain CCMP1516)</name>
    <dbReference type="NCBI Taxonomy" id="280463"/>
    <lineage>
        <taxon>Eukaryota</taxon>
        <taxon>Haptista</taxon>
        <taxon>Haptophyta</taxon>
        <taxon>Prymnesiophyceae</taxon>
        <taxon>Isochrysidales</taxon>
        <taxon>Noelaerhabdaceae</taxon>
        <taxon>Emiliania</taxon>
    </lineage>
</organism>
<proteinExistence type="predicted"/>
<accession>A0A0D3KA83</accession>
<reference evidence="3" key="2">
    <citation type="submission" date="2024-10" db="UniProtKB">
        <authorList>
            <consortium name="EnsemblProtists"/>
        </authorList>
    </citation>
    <scope>IDENTIFICATION</scope>
</reference>
<comment type="subcellular location">
    <subcellularLocation>
        <location evidence="1">Cell envelope</location>
    </subcellularLocation>
</comment>
<dbReference type="SUPFAM" id="SSF101447">
    <property type="entry name" value="Formin homology 2 domain (FH2 domain)"/>
    <property type="match status" value="1"/>
</dbReference>
<dbReference type="InterPro" id="IPR032675">
    <property type="entry name" value="LRR_dom_sf"/>
</dbReference>
<dbReference type="RefSeq" id="XP_005785097.1">
    <property type="nucleotide sequence ID" value="XM_005785040.1"/>
</dbReference>
<dbReference type="HOGENOM" id="CLU_964537_0_0_1"/>
<feature type="compositionally biased region" description="Pro residues" evidence="2">
    <location>
        <begin position="14"/>
        <end position="42"/>
    </location>
</feature>
<dbReference type="Pfam" id="PF00560">
    <property type="entry name" value="LRR_1"/>
    <property type="match status" value="1"/>
</dbReference>
<protein>
    <recommendedName>
        <fullName evidence="5">Leucine-rich repeat-containing N-terminal plant-type domain-containing protein</fullName>
    </recommendedName>
</protein>
<reference evidence="4" key="1">
    <citation type="journal article" date="2013" name="Nature">
        <title>Pan genome of the phytoplankton Emiliania underpins its global distribution.</title>
        <authorList>
            <person name="Read B.A."/>
            <person name="Kegel J."/>
            <person name="Klute M.J."/>
            <person name="Kuo A."/>
            <person name="Lefebvre S.C."/>
            <person name="Maumus F."/>
            <person name="Mayer C."/>
            <person name="Miller J."/>
            <person name="Monier A."/>
            <person name="Salamov A."/>
            <person name="Young J."/>
            <person name="Aguilar M."/>
            <person name="Claverie J.M."/>
            <person name="Frickenhaus S."/>
            <person name="Gonzalez K."/>
            <person name="Herman E.K."/>
            <person name="Lin Y.C."/>
            <person name="Napier J."/>
            <person name="Ogata H."/>
            <person name="Sarno A.F."/>
            <person name="Shmutz J."/>
            <person name="Schroeder D."/>
            <person name="de Vargas C."/>
            <person name="Verret F."/>
            <person name="von Dassow P."/>
            <person name="Valentin K."/>
            <person name="Van de Peer Y."/>
            <person name="Wheeler G."/>
            <person name="Dacks J.B."/>
            <person name="Delwiche C.F."/>
            <person name="Dyhrman S.T."/>
            <person name="Glockner G."/>
            <person name="John U."/>
            <person name="Richards T."/>
            <person name="Worden A.Z."/>
            <person name="Zhang X."/>
            <person name="Grigoriev I.V."/>
            <person name="Allen A.E."/>
            <person name="Bidle K."/>
            <person name="Borodovsky M."/>
            <person name="Bowler C."/>
            <person name="Brownlee C."/>
            <person name="Cock J.M."/>
            <person name="Elias M."/>
            <person name="Gladyshev V.N."/>
            <person name="Groth M."/>
            <person name="Guda C."/>
            <person name="Hadaegh A."/>
            <person name="Iglesias-Rodriguez M.D."/>
            <person name="Jenkins J."/>
            <person name="Jones B.M."/>
            <person name="Lawson T."/>
            <person name="Leese F."/>
            <person name="Lindquist E."/>
            <person name="Lobanov A."/>
            <person name="Lomsadze A."/>
            <person name="Malik S.B."/>
            <person name="Marsh M.E."/>
            <person name="Mackinder L."/>
            <person name="Mock T."/>
            <person name="Mueller-Roeber B."/>
            <person name="Pagarete A."/>
            <person name="Parker M."/>
            <person name="Probert I."/>
            <person name="Quesneville H."/>
            <person name="Raines C."/>
            <person name="Rensing S.A."/>
            <person name="Riano-Pachon D.M."/>
            <person name="Richier S."/>
            <person name="Rokitta S."/>
            <person name="Shiraiwa Y."/>
            <person name="Soanes D.M."/>
            <person name="van der Giezen M."/>
            <person name="Wahlund T.M."/>
            <person name="Williams B."/>
            <person name="Wilson W."/>
            <person name="Wolfe G."/>
            <person name="Wurch L.L."/>
        </authorList>
    </citation>
    <scope>NUCLEOTIDE SEQUENCE</scope>
</reference>
<evidence type="ECO:0000313" key="3">
    <source>
        <dbReference type="EnsemblProtists" id="EOD32668"/>
    </source>
</evidence>
<feature type="region of interest" description="Disordered" evidence="2">
    <location>
        <begin position="1"/>
        <end position="44"/>
    </location>
</feature>
<dbReference type="GeneID" id="17277942"/>
<dbReference type="Gene3D" id="3.80.10.10">
    <property type="entry name" value="Ribonuclease Inhibitor"/>
    <property type="match status" value="1"/>
</dbReference>
<dbReference type="PANTHER" id="PTHR48059">
    <property type="entry name" value="POLYGALACTURONASE INHIBITOR 1"/>
    <property type="match status" value="1"/>
</dbReference>
<sequence length="289" mass="31296">MFALLTIGPTAQDKPPPTPPPLPPSPPPPPPPPPLPPGPPSTPLAWRVGDRECYPTLKACYDAMSGPEWKSSTGAKVGETWLDPNIKCCDKEWISCKRGLIDEIKFKFIPKLKGTIPPQLALLTALEEIDVRNCDITGTLPDTLFSSDSVIEEAIRTFPRSLPSPPPALRLRHIDISQTDITGTLPPTLFVSGTLKKFEAYHAGISGTIPPTIGMATQLKAARAASHASLSLSTAARKTKTIEEGGMEWMGFWWKGYFGGPMRDGPSDGPWPIDPHILLVAAVRDFPLL</sequence>
<evidence type="ECO:0000256" key="2">
    <source>
        <dbReference type="SAM" id="MobiDB-lite"/>
    </source>
</evidence>
<keyword evidence="4" id="KW-1185">Reference proteome</keyword>
<name>A0A0D3KA83_EMIH1</name>
<dbReference type="KEGG" id="ehx:EMIHUDRAFT_122960"/>
<evidence type="ECO:0000256" key="1">
    <source>
        <dbReference type="ARBA" id="ARBA00004196"/>
    </source>
</evidence>
<dbReference type="SUPFAM" id="SSF52058">
    <property type="entry name" value="L domain-like"/>
    <property type="match status" value="1"/>
</dbReference>
<dbReference type="PaxDb" id="2903-EOD32668"/>
<dbReference type="EnsemblProtists" id="EOD32668">
    <property type="protein sequence ID" value="EOD32668"/>
    <property type="gene ID" value="EMIHUDRAFT_122960"/>
</dbReference>